<keyword evidence="2" id="KW-0378">Hydrolase</keyword>
<keyword evidence="6" id="KW-1185">Reference proteome</keyword>
<sequence>MTYFVHHGKSRLDLSNSKNPPDVVLTTYETIEYEGRRALSSPCTILAHYWKRIILDEAHIIRNHSASTAKAIARLKAWARWAISGTPVQNKLTDFLGLFIFLHFVPYNNPKVFDDEVSQLWRDNSVEDATKTFKKLLSSVMIRWTKAILDLPARTDTVLRIPFDAEEEEYYRCAEQPVIQSLDEFFGGSLPNAIQQINKLRLICNLGLYVPRGSELSQATTMGGSLQETLATRVSLDTTPDASFFDNDPKISSKVRALIQQIQAYPAEKQ</sequence>
<keyword evidence="1" id="KW-0547">Nucleotide-binding</keyword>
<organism evidence="5 6">
    <name type="scientific">Epicoccum nigrum</name>
    <name type="common">Soil fungus</name>
    <name type="synonym">Epicoccum purpurascens</name>
    <dbReference type="NCBI Taxonomy" id="105696"/>
    <lineage>
        <taxon>Eukaryota</taxon>
        <taxon>Fungi</taxon>
        <taxon>Dikarya</taxon>
        <taxon>Ascomycota</taxon>
        <taxon>Pezizomycotina</taxon>
        <taxon>Dothideomycetes</taxon>
        <taxon>Pleosporomycetidae</taxon>
        <taxon>Pleosporales</taxon>
        <taxon>Pleosporineae</taxon>
        <taxon>Didymellaceae</taxon>
        <taxon>Epicoccum</taxon>
    </lineage>
</organism>
<keyword evidence="3" id="KW-0067">ATP-binding</keyword>
<dbReference type="GO" id="GO:0006281">
    <property type="term" value="P:DNA repair"/>
    <property type="evidence" value="ECO:0007669"/>
    <property type="project" value="TreeGrafter"/>
</dbReference>
<proteinExistence type="predicted"/>
<evidence type="ECO:0000256" key="3">
    <source>
        <dbReference type="ARBA" id="ARBA00022840"/>
    </source>
</evidence>
<feature type="domain" description="Helicase ATP-binding" evidence="4">
    <location>
        <begin position="1"/>
        <end position="105"/>
    </location>
</feature>
<dbReference type="Proteomes" id="UP000193240">
    <property type="component" value="Unassembled WGS sequence"/>
</dbReference>
<dbReference type="SUPFAM" id="SSF52540">
    <property type="entry name" value="P-loop containing nucleoside triphosphate hydrolases"/>
    <property type="match status" value="1"/>
</dbReference>
<dbReference type="GO" id="GO:0005524">
    <property type="term" value="F:ATP binding"/>
    <property type="evidence" value="ECO:0007669"/>
    <property type="project" value="UniProtKB-KW"/>
</dbReference>
<evidence type="ECO:0000256" key="2">
    <source>
        <dbReference type="ARBA" id="ARBA00022801"/>
    </source>
</evidence>
<protein>
    <recommendedName>
        <fullName evidence="4">Helicase ATP-binding domain-containing protein</fullName>
    </recommendedName>
</protein>
<dbReference type="InterPro" id="IPR014001">
    <property type="entry name" value="Helicase_ATP-bd"/>
</dbReference>
<evidence type="ECO:0000313" key="5">
    <source>
        <dbReference type="EMBL" id="OSS50669.1"/>
    </source>
</evidence>
<accession>A0A1Y2M4D2</accession>
<evidence type="ECO:0000256" key="1">
    <source>
        <dbReference type="ARBA" id="ARBA00022741"/>
    </source>
</evidence>
<dbReference type="PANTHER" id="PTHR45626">
    <property type="entry name" value="TRANSCRIPTION TERMINATION FACTOR 2-RELATED"/>
    <property type="match status" value="1"/>
</dbReference>
<dbReference type="Pfam" id="PF00176">
    <property type="entry name" value="SNF2-rel_dom"/>
    <property type="match status" value="1"/>
</dbReference>
<name>A0A1Y2M4D2_EPING</name>
<gene>
    <name evidence="5" type="ORF">B5807_04674</name>
</gene>
<reference evidence="5 6" key="1">
    <citation type="journal article" date="2017" name="Genome Announc.">
        <title>Genome sequence of the saprophytic ascomycete Epicoccum nigrum ICMP 19927 strain isolated from New Zealand.</title>
        <authorList>
            <person name="Fokin M."/>
            <person name="Fleetwood D."/>
            <person name="Weir B.S."/>
            <person name="Villas-Boas S.G."/>
        </authorList>
    </citation>
    <scope>NUCLEOTIDE SEQUENCE [LARGE SCALE GENOMIC DNA]</scope>
    <source>
        <strain evidence="5 6">ICMP 19927</strain>
    </source>
</reference>
<dbReference type="GO" id="GO:0005634">
    <property type="term" value="C:nucleus"/>
    <property type="evidence" value="ECO:0007669"/>
    <property type="project" value="TreeGrafter"/>
</dbReference>
<dbReference type="OMA" id="YETIEYE"/>
<dbReference type="InterPro" id="IPR038718">
    <property type="entry name" value="SNF2-like_sf"/>
</dbReference>
<evidence type="ECO:0000259" key="4">
    <source>
        <dbReference type="PROSITE" id="PS51192"/>
    </source>
</evidence>
<dbReference type="PROSITE" id="PS51192">
    <property type="entry name" value="HELICASE_ATP_BIND_1"/>
    <property type="match status" value="1"/>
</dbReference>
<dbReference type="GO" id="GO:0016787">
    <property type="term" value="F:hydrolase activity"/>
    <property type="evidence" value="ECO:0007669"/>
    <property type="project" value="UniProtKB-KW"/>
</dbReference>
<dbReference type="GO" id="GO:0008094">
    <property type="term" value="F:ATP-dependent activity, acting on DNA"/>
    <property type="evidence" value="ECO:0007669"/>
    <property type="project" value="TreeGrafter"/>
</dbReference>
<dbReference type="InterPro" id="IPR027417">
    <property type="entry name" value="P-loop_NTPase"/>
</dbReference>
<dbReference type="InterPro" id="IPR050628">
    <property type="entry name" value="SNF2_RAD54_helicase_TF"/>
</dbReference>
<dbReference type="Gene3D" id="3.40.50.10810">
    <property type="entry name" value="Tandem AAA-ATPase domain"/>
    <property type="match status" value="1"/>
</dbReference>
<dbReference type="PANTHER" id="PTHR45626:SF22">
    <property type="entry name" value="DNA REPAIR PROTEIN RAD5"/>
    <property type="match status" value="1"/>
</dbReference>
<evidence type="ECO:0000313" key="6">
    <source>
        <dbReference type="Proteomes" id="UP000193240"/>
    </source>
</evidence>
<dbReference type="STRING" id="105696.A0A1Y2M4D2"/>
<dbReference type="EMBL" id="KZ107841">
    <property type="protein sequence ID" value="OSS50669.1"/>
    <property type="molecule type" value="Genomic_DNA"/>
</dbReference>
<dbReference type="InterPro" id="IPR000330">
    <property type="entry name" value="SNF2_N"/>
</dbReference>
<dbReference type="AlphaFoldDB" id="A0A1Y2M4D2"/>
<dbReference type="InParanoid" id="A0A1Y2M4D2"/>